<sequence length="96" mass="11280">MFDLTAFQRDLLFTISGFEEPHGLKLKRSLQEDYEEEISNGRLYPNLGELVDRGLIRKGKLDDRANTYQITREGLRVLRRRRQWEERSVPDGLVGT</sequence>
<evidence type="ECO:0000313" key="2">
    <source>
        <dbReference type="EMBL" id="QLG29721.1"/>
    </source>
</evidence>
<evidence type="ECO:0000313" key="3">
    <source>
        <dbReference type="Proteomes" id="UP000509750"/>
    </source>
</evidence>
<geneLocation type="plasmid" evidence="2 3">
    <name>unnamed1</name>
</geneLocation>
<dbReference type="OrthoDB" id="376673at2157"/>
<proteinExistence type="predicted"/>
<accession>A0A7D5K3J6</accession>
<dbReference type="Proteomes" id="UP000509750">
    <property type="component" value="Plasmid unnamed1"/>
</dbReference>
<dbReference type="InterPro" id="IPR036390">
    <property type="entry name" value="WH_DNA-bd_sf"/>
</dbReference>
<keyword evidence="3" id="KW-1185">Reference proteome</keyword>
<dbReference type="InterPro" id="IPR005149">
    <property type="entry name" value="Tscrpt_reg_PadR_N"/>
</dbReference>
<protein>
    <submittedName>
        <fullName evidence="2">PadR family transcriptional regulator</fullName>
    </submittedName>
</protein>
<organism evidence="2 3">
    <name type="scientific">Halorarum halophilum</name>
    <dbReference type="NCBI Taxonomy" id="2743090"/>
    <lineage>
        <taxon>Archaea</taxon>
        <taxon>Methanobacteriati</taxon>
        <taxon>Methanobacteriota</taxon>
        <taxon>Stenosarchaea group</taxon>
        <taxon>Halobacteria</taxon>
        <taxon>Halobacteriales</taxon>
        <taxon>Haloferacaceae</taxon>
        <taxon>Halorarum</taxon>
    </lineage>
</organism>
<dbReference type="Pfam" id="PF03551">
    <property type="entry name" value="PadR"/>
    <property type="match status" value="1"/>
</dbReference>
<keyword evidence="2" id="KW-0614">Plasmid</keyword>
<name>A0A7D5K3J6_9EURY</name>
<dbReference type="GeneID" id="56030994"/>
<feature type="domain" description="Transcription regulator PadR N-terminal" evidence="1">
    <location>
        <begin position="19"/>
        <end position="79"/>
    </location>
</feature>
<evidence type="ECO:0000259" key="1">
    <source>
        <dbReference type="Pfam" id="PF03551"/>
    </source>
</evidence>
<dbReference type="RefSeq" id="WP_179171295.1">
    <property type="nucleotide sequence ID" value="NZ_CP058530.1"/>
</dbReference>
<dbReference type="SUPFAM" id="SSF46785">
    <property type="entry name" value="Winged helix' DNA-binding domain"/>
    <property type="match status" value="1"/>
</dbReference>
<dbReference type="EMBL" id="CP058530">
    <property type="protein sequence ID" value="QLG29721.1"/>
    <property type="molecule type" value="Genomic_DNA"/>
</dbReference>
<dbReference type="InterPro" id="IPR036388">
    <property type="entry name" value="WH-like_DNA-bd_sf"/>
</dbReference>
<reference evidence="2 3" key="1">
    <citation type="submission" date="2020-07" db="EMBL/GenBank/DDBJ databases">
        <title>Gai3-2, isolated from salt lake.</title>
        <authorList>
            <person name="Cui H."/>
            <person name="Shi X."/>
        </authorList>
    </citation>
    <scope>NUCLEOTIDE SEQUENCE [LARGE SCALE GENOMIC DNA]</scope>
    <source>
        <strain evidence="2 3">Gai3-2</strain>
        <plasmid evidence="2 3">unnamed1</plasmid>
    </source>
</reference>
<gene>
    <name evidence="2" type="ORF">HUG10_19135</name>
</gene>
<dbReference type="AlphaFoldDB" id="A0A7D5K3J6"/>
<dbReference type="Gene3D" id="1.10.10.10">
    <property type="entry name" value="Winged helix-like DNA-binding domain superfamily/Winged helix DNA-binding domain"/>
    <property type="match status" value="1"/>
</dbReference>
<dbReference type="KEGG" id="halg:HUG10_19135"/>